<evidence type="ECO:0000259" key="8">
    <source>
        <dbReference type="PROSITE" id="PS50939"/>
    </source>
</evidence>
<feature type="transmembrane region" description="Helical" evidence="7">
    <location>
        <begin position="47"/>
        <end position="66"/>
    </location>
</feature>
<dbReference type="PANTHER" id="PTHR47797">
    <property type="entry name" value="DEHYDROGENASE, PUTATIVE (AFU_ORTHOLOGUE AFUA_8G05805)-RELATED"/>
    <property type="match status" value="1"/>
</dbReference>
<keyword evidence="4" id="KW-0249">Electron transport</keyword>
<dbReference type="EMBL" id="JARKIB010000012">
    <property type="protein sequence ID" value="KAJ7773963.1"/>
    <property type="molecule type" value="Genomic_DNA"/>
</dbReference>
<keyword evidence="5 7" id="KW-1133">Transmembrane helix</keyword>
<dbReference type="Gene3D" id="1.20.120.1770">
    <property type="match status" value="1"/>
</dbReference>
<evidence type="ECO:0000256" key="1">
    <source>
        <dbReference type="ARBA" id="ARBA00004370"/>
    </source>
</evidence>
<evidence type="ECO:0000256" key="6">
    <source>
        <dbReference type="ARBA" id="ARBA00023136"/>
    </source>
</evidence>
<dbReference type="AlphaFoldDB" id="A0AAD7JXV1"/>
<evidence type="ECO:0000256" key="7">
    <source>
        <dbReference type="SAM" id="Phobius"/>
    </source>
</evidence>
<evidence type="ECO:0000256" key="3">
    <source>
        <dbReference type="ARBA" id="ARBA00022692"/>
    </source>
</evidence>
<dbReference type="PANTHER" id="PTHR47797:SF3">
    <property type="entry name" value="CYTOCHROME B561 DOMAIN-CONTAINING PROTEIN"/>
    <property type="match status" value="1"/>
</dbReference>
<feature type="domain" description="Cytochrome b561" evidence="8">
    <location>
        <begin position="1"/>
        <end position="181"/>
    </location>
</feature>
<gene>
    <name evidence="9" type="ORF">B0H16DRAFT_1510548</name>
</gene>
<comment type="subcellular location">
    <subcellularLocation>
        <location evidence="1">Membrane</location>
    </subcellularLocation>
</comment>
<dbReference type="Pfam" id="PF03188">
    <property type="entry name" value="Cytochrom_B561"/>
    <property type="match status" value="1"/>
</dbReference>
<organism evidence="9 10">
    <name type="scientific">Mycena metata</name>
    <dbReference type="NCBI Taxonomy" id="1033252"/>
    <lineage>
        <taxon>Eukaryota</taxon>
        <taxon>Fungi</taxon>
        <taxon>Dikarya</taxon>
        <taxon>Basidiomycota</taxon>
        <taxon>Agaricomycotina</taxon>
        <taxon>Agaricomycetes</taxon>
        <taxon>Agaricomycetidae</taxon>
        <taxon>Agaricales</taxon>
        <taxon>Marasmiineae</taxon>
        <taxon>Mycenaceae</taxon>
        <taxon>Mycena</taxon>
    </lineage>
</organism>
<protein>
    <recommendedName>
        <fullName evidence="8">Cytochrome b561 domain-containing protein</fullName>
    </recommendedName>
</protein>
<dbReference type="SMART" id="SM00665">
    <property type="entry name" value="B561"/>
    <property type="match status" value="1"/>
</dbReference>
<keyword evidence="3 7" id="KW-0812">Transmembrane</keyword>
<evidence type="ECO:0000256" key="4">
    <source>
        <dbReference type="ARBA" id="ARBA00022982"/>
    </source>
</evidence>
<dbReference type="CDD" id="cd08760">
    <property type="entry name" value="Cyt_b561_FRRS1_like"/>
    <property type="match status" value="1"/>
</dbReference>
<evidence type="ECO:0000313" key="9">
    <source>
        <dbReference type="EMBL" id="KAJ7773963.1"/>
    </source>
</evidence>
<feature type="transmembrane region" description="Helical" evidence="7">
    <location>
        <begin position="121"/>
        <end position="143"/>
    </location>
</feature>
<keyword evidence="2" id="KW-0813">Transport</keyword>
<feature type="transmembrane region" description="Helical" evidence="7">
    <location>
        <begin position="163"/>
        <end position="182"/>
    </location>
</feature>
<evidence type="ECO:0000256" key="5">
    <source>
        <dbReference type="ARBA" id="ARBA00022989"/>
    </source>
</evidence>
<evidence type="ECO:0000256" key="2">
    <source>
        <dbReference type="ARBA" id="ARBA00022448"/>
    </source>
</evidence>
<accession>A0AAD7JXV1</accession>
<feature type="transmembrane region" description="Helical" evidence="7">
    <location>
        <begin position="86"/>
        <end position="105"/>
    </location>
</feature>
<feature type="transmembrane region" description="Helical" evidence="7">
    <location>
        <begin position="12"/>
        <end position="35"/>
    </location>
</feature>
<dbReference type="Proteomes" id="UP001215598">
    <property type="component" value="Unassembled WGS sequence"/>
</dbReference>
<dbReference type="PROSITE" id="PS50939">
    <property type="entry name" value="CYTOCHROME_B561"/>
    <property type="match status" value="1"/>
</dbReference>
<name>A0AAD7JXV1_9AGAR</name>
<keyword evidence="10" id="KW-1185">Reference proteome</keyword>
<keyword evidence="6 7" id="KW-0472">Membrane</keyword>
<comment type="caution">
    <text evidence="9">The sequence shown here is derived from an EMBL/GenBank/DDBJ whole genome shotgun (WGS) entry which is preliminary data.</text>
</comment>
<dbReference type="InterPro" id="IPR006593">
    <property type="entry name" value="Cyt_b561/ferric_Rdtase_TM"/>
</dbReference>
<sequence>MPLSAFENKARIHAHLAFFAYLVALPLGVFIARYLRTFTNSWFWPHAIVNFLITGPLIVTAFALGYQMSDLSGEPHFSDPHQKVGLALLVMYLIQVFLGAFIHWIKFPSLRFPGGRLPQNYLHAVLGLAIIALASWQTHYGLWYEWAYVTGNAHPVSWRCKDFWVAIVVIIWTLYAVGLGLLPRQLRKEADDRGAKHERLNDDVPLI</sequence>
<evidence type="ECO:0000313" key="10">
    <source>
        <dbReference type="Proteomes" id="UP001215598"/>
    </source>
</evidence>
<proteinExistence type="predicted"/>
<reference evidence="9" key="1">
    <citation type="submission" date="2023-03" db="EMBL/GenBank/DDBJ databases">
        <title>Massive genome expansion in bonnet fungi (Mycena s.s.) driven by repeated elements and novel gene families across ecological guilds.</title>
        <authorList>
            <consortium name="Lawrence Berkeley National Laboratory"/>
            <person name="Harder C.B."/>
            <person name="Miyauchi S."/>
            <person name="Viragh M."/>
            <person name="Kuo A."/>
            <person name="Thoen E."/>
            <person name="Andreopoulos B."/>
            <person name="Lu D."/>
            <person name="Skrede I."/>
            <person name="Drula E."/>
            <person name="Henrissat B."/>
            <person name="Morin E."/>
            <person name="Kohler A."/>
            <person name="Barry K."/>
            <person name="LaButti K."/>
            <person name="Morin E."/>
            <person name="Salamov A."/>
            <person name="Lipzen A."/>
            <person name="Mereny Z."/>
            <person name="Hegedus B."/>
            <person name="Baldrian P."/>
            <person name="Stursova M."/>
            <person name="Weitz H."/>
            <person name="Taylor A."/>
            <person name="Grigoriev I.V."/>
            <person name="Nagy L.G."/>
            <person name="Martin F."/>
            <person name="Kauserud H."/>
        </authorList>
    </citation>
    <scope>NUCLEOTIDE SEQUENCE</scope>
    <source>
        <strain evidence="9">CBHHK182m</strain>
    </source>
</reference>
<dbReference type="GO" id="GO:0016020">
    <property type="term" value="C:membrane"/>
    <property type="evidence" value="ECO:0007669"/>
    <property type="project" value="UniProtKB-SubCell"/>
</dbReference>